<reference evidence="2 3" key="1">
    <citation type="submission" date="2023-10" db="EMBL/GenBank/DDBJ databases">
        <title>Rubellicoccus peritrichatus gen. nov., sp. nov., isolated from an algae of coral reef tank.</title>
        <authorList>
            <person name="Luo J."/>
        </authorList>
    </citation>
    <scope>NUCLEOTIDE SEQUENCE [LARGE SCALE GENOMIC DNA]</scope>
    <source>
        <strain evidence="2 3">CR14</strain>
    </source>
</reference>
<evidence type="ECO:0000256" key="1">
    <source>
        <dbReference type="SAM" id="SignalP"/>
    </source>
</evidence>
<sequence>MRAFAILSTLLLTLSAKAQTYDILDFYPHEDDLTWTYTGTVTGTGNGITVPIEMSLEVTQTAGFGPADQPVIIEKADISATATINGRARTTHEQSESWKEITSSGIFTVFSVDSETPNGSVLSPALMEYPRMITIGQSFTSQSVNGNLDIMPTGPVTTQVHERSYETLQMNIEMGSVSGTAYMVRGVGIVAIDLDGESEDGIQFSGRLQVIASRLRVATNPMDWLWAGTFNMSNGWRWSEWFGLFFESESGWLYDLNEGWLFPAASSQDNVWLYSINRNSWMWTAEDIAPFFWTAADNDWIWSPRQ</sequence>
<keyword evidence="3" id="KW-1185">Reference proteome</keyword>
<feature type="signal peptide" evidence="1">
    <location>
        <begin position="1"/>
        <end position="18"/>
    </location>
</feature>
<dbReference type="AlphaFoldDB" id="A0AAQ3LCI9"/>
<protein>
    <recommendedName>
        <fullName evidence="4">Lipid/polyisoprenoid-binding YceI-like domain-containing protein</fullName>
    </recommendedName>
</protein>
<proteinExistence type="predicted"/>
<keyword evidence="1" id="KW-0732">Signal</keyword>
<dbReference type="Proteomes" id="UP001304300">
    <property type="component" value="Chromosome"/>
</dbReference>
<dbReference type="EMBL" id="CP136920">
    <property type="protein sequence ID" value="WOO41947.1"/>
    <property type="molecule type" value="Genomic_DNA"/>
</dbReference>
<organism evidence="2 3">
    <name type="scientific">Rubellicoccus peritrichatus</name>
    <dbReference type="NCBI Taxonomy" id="3080537"/>
    <lineage>
        <taxon>Bacteria</taxon>
        <taxon>Pseudomonadati</taxon>
        <taxon>Verrucomicrobiota</taxon>
        <taxon>Opitutia</taxon>
        <taxon>Puniceicoccales</taxon>
        <taxon>Cerasicoccaceae</taxon>
        <taxon>Rubellicoccus</taxon>
    </lineage>
</organism>
<dbReference type="KEGG" id="puo:RZN69_02520"/>
<evidence type="ECO:0000313" key="2">
    <source>
        <dbReference type="EMBL" id="WOO41947.1"/>
    </source>
</evidence>
<gene>
    <name evidence="2" type="ORF">RZN69_02520</name>
</gene>
<evidence type="ECO:0000313" key="3">
    <source>
        <dbReference type="Proteomes" id="UP001304300"/>
    </source>
</evidence>
<evidence type="ECO:0008006" key="4">
    <source>
        <dbReference type="Google" id="ProtNLM"/>
    </source>
</evidence>
<feature type="chain" id="PRO_5042855969" description="Lipid/polyisoprenoid-binding YceI-like domain-containing protein" evidence="1">
    <location>
        <begin position="19"/>
        <end position="306"/>
    </location>
</feature>
<dbReference type="RefSeq" id="WP_317834431.1">
    <property type="nucleotide sequence ID" value="NZ_CP136920.1"/>
</dbReference>
<accession>A0AAQ3LCI9</accession>
<name>A0AAQ3LCI9_9BACT</name>